<dbReference type="eggNOG" id="COG4012">
    <property type="taxonomic scope" value="Bacteria"/>
</dbReference>
<gene>
    <name evidence="1" type="ordered locus">Desal_3333</name>
</gene>
<dbReference type="EMBL" id="CP001649">
    <property type="protein sequence ID" value="ACS81383.1"/>
    <property type="molecule type" value="Genomic_DNA"/>
</dbReference>
<reference evidence="1 2" key="1">
    <citation type="submission" date="2009-06" db="EMBL/GenBank/DDBJ databases">
        <title>Complete sequence of Desulfovibrio salexigens DSM 2638.</title>
        <authorList>
            <consortium name="US DOE Joint Genome Institute"/>
            <person name="Lucas S."/>
            <person name="Copeland A."/>
            <person name="Lapidus A."/>
            <person name="Glavina del Rio T."/>
            <person name="Tice H."/>
            <person name="Bruce D."/>
            <person name="Goodwin L."/>
            <person name="Pitluck S."/>
            <person name="Munk A.C."/>
            <person name="Brettin T."/>
            <person name="Detter J.C."/>
            <person name="Han C."/>
            <person name="Tapia R."/>
            <person name="Larimer F."/>
            <person name="Land M."/>
            <person name="Hauser L."/>
            <person name="Kyrpides N."/>
            <person name="Anderson I."/>
            <person name="Wall J.D."/>
            <person name="Arkin A.P."/>
            <person name="Dehal P."/>
            <person name="Chivian D."/>
            <person name="Giles B."/>
            <person name="Hazen T.C."/>
        </authorList>
    </citation>
    <scope>NUCLEOTIDE SEQUENCE [LARGE SCALE GENOMIC DNA]</scope>
    <source>
        <strain evidence="2">ATCC 14822 / DSM 2638 / NCIMB 8403 / VKM B-1763</strain>
    </source>
</reference>
<keyword evidence="2" id="KW-1185">Reference proteome</keyword>
<dbReference type="Proteomes" id="UP000002601">
    <property type="component" value="Chromosome"/>
</dbReference>
<proteinExistence type="predicted"/>
<organism evidence="1 2">
    <name type="scientific">Maridesulfovibrio salexigens (strain ATCC 14822 / DSM 2638 / NCIMB 8403 / VKM B-1763)</name>
    <name type="common">Desulfovibrio salexigens</name>
    <dbReference type="NCBI Taxonomy" id="526222"/>
    <lineage>
        <taxon>Bacteria</taxon>
        <taxon>Pseudomonadati</taxon>
        <taxon>Thermodesulfobacteriota</taxon>
        <taxon>Desulfovibrionia</taxon>
        <taxon>Desulfovibrionales</taxon>
        <taxon>Desulfovibrionaceae</taxon>
        <taxon>Maridesulfovibrio</taxon>
    </lineage>
</organism>
<sequence length="345" mass="37794">MKNTVLSLDIGSGTQDVLYYIKGVEIENCFKFVLPSPARVVGERIKELTGQGRDIYLSGRNMGGGFGRSVYPHMEAGYKVYAHPRAALALGDDLSRLESNGIILADEKPKGCAEVPLADFDAAWWKNFFKAAGLEYPDYVTASVQDHGYHPGKSNRIGRFNLWKHLLLENDGRPESLVFEAVPDEFTRMAELQDSIGGGAVSDTGAAAVLGALFVDEIMEHSHRQGVCLINVGNSHTVSFLLYKGAVYGVYEHHTGNMTPEKLWDDSQRFRQGNISFQDVFDDWGHGCLTLELPEEAQGFAPTYVLGPRRALLNGYPVEFPSPGGDMMLAGCFGLIKGLGLKGIL</sequence>
<dbReference type="InterPro" id="IPR014846">
    <property type="entry name" value="DUF1786_pyruvate_format-lyase"/>
</dbReference>
<keyword evidence="1" id="KW-0670">Pyruvate</keyword>
<dbReference type="STRING" id="526222.Desal_3333"/>
<accession>C6BS00</accession>
<evidence type="ECO:0000313" key="1">
    <source>
        <dbReference type="EMBL" id="ACS81383.1"/>
    </source>
</evidence>
<dbReference type="AlphaFoldDB" id="C6BS00"/>
<dbReference type="HOGENOM" id="CLU_803466_0_0_7"/>
<protein>
    <submittedName>
        <fullName evidence="1">Domain of unkown function DUF1786 putative pyruvate format-lyase activating enzyme</fullName>
    </submittedName>
</protein>
<dbReference type="KEGG" id="dsa:Desal_3333"/>
<dbReference type="OrthoDB" id="9777509at2"/>
<dbReference type="RefSeq" id="WP_015853199.1">
    <property type="nucleotide sequence ID" value="NC_012881.1"/>
</dbReference>
<keyword evidence="1" id="KW-0456">Lyase</keyword>
<dbReference type="Pfam" id="PF08735">
    <property type="entry name" value="DUF1786"/>
    <property type="match status" value="1"/>
</dbReference>
<name>C6BS00_MARSD</name>
<evidence type="ECO:0000313" key="2">
    <source>
        <dbReference type="Proteomes" id="UP000002601"/>
    </source>
</evidence>
<dbReference type="GO" id="GO:0016829">
    <property type="term" value="F:lyase activity"/>
    <property type="evidence" value="ECO:0007669"/>
    <property type="project" value="UniProtKB-KW"/>
</dbReference>